<evidence type="ECO:0000256" key="1">
    <source>
        <dbReference type="SAM" id="MobiDB-lite"/>
    </source>
</evidence>
<evidence type="ECO:0000313" key="3">
    <source>
        <dbReference type="EMBL" id="UGX98439.1"/>
    </source>
</evidence>
<reference evidence="2" key="2">
    <citation type="submission" date="2020-06" db="EMBL/GenBank/DDBJ databases">
        <title>Whole Genome Sequence of Bradyrhizobium sp. Strain 323S2.</title>
        <authorList>
            <person name="Bromfield E.S.P."/>
        </authorList>
    </citation>
    <scope>NUCLEOTIDE SEQUENCE [LARGE SCALE GENOMIC DNA]</scope>
    <source>
        <strain evidence="2">323S2</strain>
    </source>
</reference>
<evidence type="ECO:0000313" key="2">
    <source>
        <dbReference type="EMBL" id="NYY94730.1"/>
    </source>
</evidence>
<reference evidence="3 4" key="3">
    <citation type="journal article" date="2022" name="Int. J. Syst. Evol. Microbiol.">
        <title>Strains of Bradyrhizobium barranii sp. nov. associated with legumes native to Canada are symbionts of soybeans and belong to different subspecies (subsp. barranii subsp. nov. and subsp. apii subsp. nov.) and symbiovars (sv. glycinearum and sv. septentrionale).</title>
        <authorList>
            <person name="Bromfield E.S.P."/>
            <person name="Cloutier S."/>
            <person name="Wasai-Hara S."/>
            <person name="Minamisawa K."/>
        </authorList>
    </citation>
    <scope>NUCLEOTIDE SEQUENCE [LARGE SCALE GENOMIC DNA]</scope>
    <source>
        <strain evidence="3 4">323S2</strain>
    </source>
</reference>
<feature type="region of interest" description="Disordered" evidence="1">
    <location>
        <begin position="48"/>
        <end position="87"/>
    </location>
</feature>
<sequence length="87" mass="8985">MTQAIRYSEALTVQVLPGFRSLIDKAALAAGSKPAEWARQALAEALREAGLDPTPRPAPSAGALYDSRIEGGEAQGGPIATADVPAR</sequence>
<dbReference type="RefSeq" id="WP_166341228.1">
    <property type="nucleotide sequence ID" value="NZ_CP088280.1"/>
</dbReference>
<accession>A0A7Z0TWI4</accession>
<reference evidence="3 4" key="1">
    <citation type="journal article" date="2017" name="Syst. Appl. Microbiol.">
        <title>Soybeans inoculated with root zone soils of Canadian native legumes harbour diverse and novel Bradyrhizobium spp. that possess agricultural potential.</title>
        <authorList>
            <person name="Bromfield E.S.P."/>
            <person name="Cloutier S."/>
            <person name="Tambong J.T."/>
            <person name="Tran Thi T.V."/>
        </authorList>
    </citation>
    <scope>NUCLEOTIDE SEQUENCE [LARGE SCALE GENOMIC DNA]</scope>
    <source>
        <strain evidence="3 4">323S2</strain>
    </source>
</reference>
<proteinExistence type="predicted"/>
<dbReference type="Proteomes" id="UP000564836">
    <property type="component" value="Chromosome"/>
</dbReference>
<evidence type="ECO:0000313" key="4">
    <source>
        <dbReference type="Proteomes" id="UP000564836"/>
    </source>
</evidence>
<dbReference type="AlphaFoldDB" id="A0A7Z0TWI4"/>
<protein>
    <submittedName>
        <fullName evidence="2">Uncharacterized protein</fullName>
    </submittedName>
</protein>
<dbReference type="EMBL" id="CP088280">
    <property type="protein sequence ID" value="UGX98439.1"/>
    <property type="molecule type" value="Genomic_DNA"/>
</dbReference>
<name>A0A7Z0TWI4_9BRAD</name>
<organism evidence="2">
    <name type="scientific">Bradyrhizobium barranii subsp. barranii</name>
    <dbReference type="NCBI Taxonomy" id="2823807"/>
    <lineage>
        <taxon>Bacteria</taxon>
        <taxon>Pseudomonadati</taxon>
        <taxon>Pseudomonadota</taxon>
        <taxon>Alphaproteobacteria</taxon>
        <taxon>Hyphomicrobiales</taxon>
        <taxon>Nitrobacteraceae</taxon>
        <taxon>Bradyrhizobium</taxon>
        <taxon>Bradyrhizobium barranii</taxon>
    </lineage>
</organism>
<gene>
    <name evidence="3" type="ORF">G6321_00026295</name>
    <name evidence="2" type="ORF">G6321_41940</name>
</gene>
<dbReference type="EMBL" id="JACBFH010000001">
    <property type="protein sequence ID" value="NYY94730.1"/>
    <property type="molecule type" value="Genomic_DNA"/>
</dbReference>